<reference evidence="1" key="1">
    <citation type="submission" date="2021-02" db="EMBL/GenBank/DDBJ databases">
        <authorList>
            <person name="Nowell W R."/>
        </authorList>
    </citation>
    <scope>NUCLEOTIDE SEQUENCE</scope>
    <source>
        <strain evidence="1">Ploen Becks lab</strain>
    </source>
</reference>
<organism evidence="1 2">
    <name type="scientific">Brachionus calyciflorus</name>
    <dbReference type="NCBI Taxonomy" id="104777"/>
    <lineage>
        <taxon>Eukaryota</taxon>
        <taxon>Metazoa</taxon>
        <taxon>Spiralia</taxon>
        <taxon>Gnathifera</taxon>
        <taxon>Rotifera</taxon>
        <taxon>Eurotatoria</taxon>
        <taxon>Monogononta</taxon>
        <taxon>Pseudotrocha</taxon>
        <taxon>Ploima</taxon>
        <taxon>Brachionidae</taxon>
        <taxon>Brachionus</taxon>
    </lineage>
</organism>
<keyword evidence="2" id="KW-1185">Reference proteome</keyword>
<dbReference type="AlphaFoldDB" id="A0A814T9W5"/>
<evidence type="ECO:0000313" key="2">
    <source>
        <dbReference type="Proteomes" id="UP000663879"/>
    </source>
</evidence>
<accession>A0A814T9W5</accession>
<feature type="non-terminal residue" evidence="1">
    <location>
        <position position="55"/>
    </location>
</feature>
<proteinExistence type="predicted"/>
<protein>
    <submittedName>
        <fullName evidence="1">Uncharacterized protein</fullName>
    </submittedName>
</protein>
<comment type="caution">
    <text evidence="1">The sequence shown here is derived from an EMBL/GenBank/DDBJ whole genome shotgun (WGS) entry which is preliminary data.</text>
</comment>
<evidence type="ECO:0000313" key="1">
    <source>
        <dbReference type="EMBL" id="CAF1158735.1"/>
    </source>
</evidence>
<dbReference type="EMBL" id="CAJNOC010013482">
    <property type="protein sequence ID" value="CAF1158735.1"/>
    <property type="molecule type" value="Genomic_DNA"/>
</dbReference>
<gene>
    <name evidence="1" type="ORF">OXX778_LOCUS23537</name>
</gene>
<name>A0A814T9W5_9BILA</name>
<sequence>MIEIQAREEHERLHNTISELMDEAANKTRLEVESLRKLYNSNLEKLIEECNTLET</sequence>
<dbReference type="OrthoDB" id="551053at2759"/>
<dbReference type="Proteomes" id="UP000663879">
    <property type="component" value="Unassembled WGS sequence"/>
</dbReference>